<evidence type="ECO:0000256" key="1">
    <source>
        <dbReference type="SAM" id="SignalP"/>
    </source>
</evidence>
<dbReference type="OrthoDB" id="6089046at2759"/>
<evidence type="ECO:0000313" key="2">
    <source>
        <dbReference type="Proteomes" id="UP000694844"/>
    </source>
</evidence>
<feature type="signal peptide" evidence="1">
    <location>
        <begin position="1"/>
        <end position="17"/>
    </location>
</feature>
<sequence length="168" mass="19190">MVIQILLLVLLFNGAISNDPLNFLNEKQKQNLEKLDFRKLSDNTQRFIRDVTLHGNATAHWCCNIPTSKTIMETHSQLMYVTKMADRVTYTSCGFLWLSSCSRHHYSYYASPLYRTTYNTKTINISCPDEHLVCCKGYVLVAEHCLPLSEIPAIKHDLINLHNAGILG</sequence>
<accession>A0A8B8CQJ7</accession>
<gene>
    <name evidence="3" type="primary">LOC111121179</name>
</gene>
<feature type="chain" id="PRO_5034227369" evidence="1">
    <location>
        <begin position="18"/>
        <end position="168"/>
    </location>
</feature>
<protein>
    <submittedName>
        <fullName evidence="3">Uncharacterized protein LOC111121179</fullName>
    </submittedName>
</protein>
<reference evidence="3" key="1">
    <citation type="submission" date="2025-08" db="UniProtKB">
        <authorList>
            <consortium name="RefSeq"/>
        </authorList>
    </citation>
    <scope>IDENTIFICATION</scope>
    <source>
        <tissue evidence="3">Whole sample</tissue>
    </source>
</reference>
<keyword evidence="2" id="KW-1185">Reference proteome</keyword>
<evidence type="ECO:0000313" key="3">
    <source>
        <dbReference type="RefSeq" id="XP_022318045.1"/>
    </source>
</evidence>
<dbReference type="KEGG" id="cvn:111121179"/>
<dbReference type="GeneID" id="111121179"/>
<dbReference type="RefSeq" id="XP_022318045.1">
    <property type="nucleotide sequence ID" value="XM_022462337.1"/>
</dbReference>
<dbReference type="Proteomes" id="UP000694844">
    <property type="component" value="Chromosome 2"/>
</dbReference>
<proteinExistence type="predicted"/>
<organism evidence="2 3">
    <name type="scientific">Crassostrea virginica</name>
    <name type="common">Eastern oyster</name>
    <dbReference type="NCBI Taxonomy" id="6565"/>
    <lineage>
        <taxon>Eukaryota</taxon>
        <taxon>Metazoa</taxon>
        <taxon>Spiralia</taxon>
        <taxon>Lophotrochozoa</taxon>
        <taxon>Mollusca</taxon>
        <taxon>Bivalvia</taxon>
        <taxon>Autobranchia</taxon>
        <taxon>Pteriomorphia</taxon>
        <taxon>Ostreida</taxon>
        <taxon>Ostreoidea</taxon>
        <taxon>Ostreidae</taxon>
        <taxon>Crassostrea</taxon>
    </lineage>
</organism>
<name>A0A8B8CQJ7_CRAVI</name>
<dbReference type="AlphaFoldDB" id="A0A8B8CQJ7"/>
<keyword evidence="1" id="KW-0732">Signal</keyword>